<dbReference type="PANTHER" id="PTHR38138">
    <property type="entry name" value="VNG6441H"/>
    <property type="match status" value="1"/>
</dbReference>
<dbReference type="PANTHER" id="PTHR38138:SF1">
    <property type="entry name" value="ARCHAEAL TYPE IV PILIN N-TERMINAL DOMAIN-CONTAINING PROTEIN"/>
    <property type="match status" value="1"/>
</dbReference>
<evidence type="ECO:0000313" key="2">
    <source>
        <dbReference type="EMBL" id="SFR89642.1"/>
    </source>
</evidence>
<organism evidence="2 3">
    <name type="scientific">Halomicrobium zhouii</name>
    <dbReference type="NCBI Taxonomy" id="767519"/>
    <lineage>
        <taxon>Archaea</taxon>
        <taxon>Methanobacteriati</taxon>
        <taxon>Methanobacteriota</taxon>
        <taxon>Stenosarchaea group</taxon>
        <taxon>Halobacteria</taxon>
        <taxon>Halobacteriales</taxon>
        <taxon>Haloarculaceae</taxon>
        <taxon>Halomicrobium</taxon>
    </lineage>
</organism>
<proteinExistence type="predicted"/>
<dbReference type="InterPro" id="IPR013373">
    <property type="entry name" value="Flagellin/pilin_N_arc"/>
</dbReference>
<dbReference type="Pfam" id="PF07790">
    <property type="entry name" value="Pilin_N"/>
    <property type="match status" value="1"/>
</dbReference>
<name>A0A1I6KEH7_9EURY</name>
<sequence>MGRAVAPVVGVALLLAITVLAASAVGTAALLLETPDEPTSAAVSLSVDADTDRFRFTHRGGETLNVSRLSLSVTVEGTPLAEQPPVPFFAATGFVSGPTGPFNSGGDTRWRAGETAGFRLASTNSPAIDEGDQVTARIAREKQTIVVVRSRAG</sequence>
<evidence type="ECO:0000313" key="3">
    <source>
        <dbReference type="Proteomes" id="UP000199062"/>
    </source>
</evidence>
<keyword evidence="3" id="KW-1185">Reference proteome</keyword>
<dbReference type="Proteomes" id="UP000199062">
    <property type="component" value="Unassembled WGS sequence"/>
</dbReference>
<feature type="domain" description="Archaeal Type IV pilin N-terminal" evidence="1">
    <location>
        <begin position="3"/>
        <end position="77"/>
    </location>
</feature>
<accession>A0A1I6KEH7</accession>
<dbReference type="RefSeq" id="WP_089813846.1">
    <property type="nucleotide sequence ID" value="NZ_FOZK01000001.1"/>
</dbReference>
<gene>
    <name evidence="2" type="ORF">SAMN05216559_0665</name>
</gene>
<dbReference type="InterPro" id="IPR012859">
    <property type="entry name" value="Pilin_N_archaeal"/>
</dbReference>
<dbReference type="STRING" id="767519.SAMN05216559_0665"/>
<dbReference type="EMBL" id="FOZK01000001">
    <property type="protein sequence ID" value="SFR89642.1"/>
    <property type="molecule type" value="Genomic_DNA"/>
</dbReference>
<reference evidence="2 3" key="1">
    <citation type="submission" date="2016-10" db="EMBL/GenBank/DDBJ databases">
        <authorList>
            <person name="de Groot N.N."/>
        </authorList>
    </citation>
    <scope>NUCLEOTIDE SEQUENCE [LARGE SCALE GENOMIC DNA]</scope>
    <source>
        <strain evidence="2 3">CGMCC 1.10457</strain>
    </source>
</reference>
<dbReference type="OrthoDB" id="201989at2157"/>
<dbReference type="NCBIfam" id="TIGR02537">
    <property type="entry name" value="arch_flag_Nterm"/>
    <property type="match status" value="1"/>
</dbReference>
<dbReference type="AlphaFoldDB" id="A0A1I6KEH7"/>
<evidence type="ECO:0000259" key="1">
    <source>
        <dbReference type="Pfam" id="PF07790"/>
    </source>
</evidence>
<protein>
    <recommendedName>
        <fullName evidence="1">Archaeal Type IV pilin N-terminal domain-containing protein</fullName>
    </recommendedName>
</protein>